<evidence type="ECO:0000256" key="2">
    <source>
        <dbReference type="SAM" id="SignalP"/>
    </source>
</evidence>
<evidence type="ECO:0000256" key="1">
    <source>
        <dbReference type="SAM" id="Coils"/>
    </source>
</evidence>
<gene>
    <name evidence="3" type="ORF">OIU80_01485</name>
</gene>
<reference evidence="3" key="1">
    <citation type="submission" date="2022-10" db="EMBL/GenBank/DDBJ databases">
        <title>Two novel species of Flavobacterium.</title>
        <authorList>
            <person name="Liu Q."/>
            <person name="Xin Y.-H."/>
        </authorList>
    </citation>
    <scope>NUCLEOTIDE SEQUENCE</scope>
    <source>
        <strain evidence="3">LS1R47</strain>
    </source>
</reference>
<keyword evidence="4" id="KW-1185">Reference proteome</keyword>
<sequence length="452" mass="48917">MKKITLSAIIIMTSIVSVQAQTLNPTSVIHTPNAANSFKGGYTFSYTEAGTPWNGALISFGGAGNTYDCQISSDYGPNGGNHISFRTHNGDPSSNNWNPWSEIWHSANLNNINSDFSAKKLTLKESINLNGGLTNSSPRPPVTNKTLLNGEIRGYGSSDPLTDDGFLRLSAGGGTNNIRSYIDLSGYSTQADMYGNIVMGTWGTERMRINSDGNLGIGTADPSFYQHGGNNKVVEISNPNTTSNSQSHIILSSGSTLSNSSIGSLTWVMPNTTSPNKGLAYLGVISGINSTSENPSSSMIFTTRNATQNNWNPGMILNEFGNLGIGTQNPDSKLTVAGNIHAQEVKVTVNAGADFVFENDYDLPSLTSVETFIKGNKHLPEIASAKEMQENGINLSKMNIKLLQKIEELTLYTIEQNKRILVIEKQNETLKKENEAFKSLSERLSIIEKQLK</sequence>
<evidence type="ECO:0000313" key="4">
    <source>
        <dbReference type="Proteomes" id="UP001151133"/>
    </source>
</evidence>
<feature type="chain" id="PRO_5040913080" evidence="2">
    <location>
        <begin position="21"/>
        <end position="452"/>
    </location>
</feature>
<feature type="signal peptide" evidence="2">
    <location>
        <begin position="1"/>
        <end position="20"/>
    </location>
</feature>
<protein>
    <submittedName>
        <fullName evidence="3">Tail fiber protein</fullName>
    </submittedName>
</protein>
<accession>A0A9X3C5S3</accession>
<proteinExistence type="predicted"/>
<comment type="caution">
    <text evidence="3">The sequence shown here is derived from an EMBL/GenBank/DDBJ whole genome shotgun (WGS) entry which is preliminary data.</text>
</comment>
<keyword evidence="2" id="KW-0732">Signal</keyword>
<dbReference type="RefSeq" id="WP_264285337.1">
    <property type="nucleotide sequence ID" value="NZ_JAOZEV010000001.1"/>
</dbReference>
<organism evidence="3 4">
    <name type="scientific">Flavobacterium frigoritolerans</name>
    <dbReference type="NCBI Taxonomy" id="2987686"/>
    <lineage>
        <taxon>Bacteria</taxon>
        <taxon>Pseudomonadati</taxon>
        <taxon>Bacteroidota</taxon>
        <taxon>Flavobacteriia</taxon>
        <taxon>Flavobacteriales</taxon>
        <taxon>Flavobacteriaceae</taxon>
        <taxon>Flavobacterium</taxon>
    </lineage>
</organism>
<dbReference type="EMBL" id="JAOZEV010000001">
    <property type="protein sequence ID" value="MCV9930944.1"/>
    <property type="molecule type" value="Genomic_DNA"/>
</dbReference>
<dbReference type="AlphaFoldDB" id="A0A9X3C5S3"/>
<keyword evidence="1" id="KW-0175">Coiled coil</keyword>
<evidence type="ECO:0000313" key="3">
    <source>
        <dbReference type="EMBL" id="MCV9930944.1"/>
    </source>
</evidence>
<dbReference type="Proteomes" id="UP001151133">
    <property type="component" value="Unassembled WGS sequence"/>
</dbReference>
<feature type="coiled-coil region" evidence="1">
    <location>
        <begin position="423"/>
        <end position="450"/>
    </location>
</feature>
<name>A0A9X3C5S3_9FLAO</name>